<evidence type="ECO:0000256" key="6">
    <source>
        <dbReference type="ARBA" id="ARBA00023264"/>
    </source>
</evidence>
<comment type="function">
    <text evidence="7">Catalyzes the reduction of the glycolytic intermediate dihydroxyacetone phosphate (DHAP) to sn-glycerol 3-phosphate (G3P), the key precursor for phospholipid synthesis.</text>
</comment>
<evidence type="ECO:0000256" key="4">
    <source>
        <dbReference type="ARBA" id="ARBA00023098"/>
    </source>
</evidence>
<comment type="pathway">
    <text evidence="7">Membrane lipid metabolism; glycerophospholipid metabolism.</text>
</comment>
<evidence type="ECO:0000313" key="13">
    <source>
        <dbReference type="Proteomes" id="UP001477870"/>
    </source>
</evidence>
<feature type="binding site" evidence="7">
    <location>
        <position position="13"/>
    </location>
    <ligand>
        <name>NADPH</name>
        <dbReference type="ChEBI" id="CHEBI:57783"/>
    </ligand>
</feature>
<dbReference type="InterPro" id="IPR011128">
    <property type="entry name" value="G3P_DH_NAD-dep_N"/>
</dbReference>
<dbReference type="PRINTS" id="PR00077">
    <property type="entry name" value="GPDHDRGNASE"/>
</dbReference>
<dbReference type="Proteomes" id="UP001477870">
    <property type="component" value="Unassembled WGS sequence"/>
</dbReference>
<evidence type="ECO:0000259" key="10">
    <source>
        <dbReference type="Pfam" id="PF01210"/>
    </source>
</evidence>
<keyword evidence="7" id="KW-0547">Nucleotide-binding</keyword>
<evidence type="ECO:0000313" key="12">
    <source>
        <dbReference type="EMBL" id="MEM5502080.1"/>
    </source>
</evidence>
<feature type="binding site" evidence="7">
    <location>
        <position position="190"/>
    </location>
    <ligand>
        <name>sn-glycerol 3-phosphate</name>
        <dbReference type="ChEBI" id="CHEBI:57597"/>
    </ligand>
</feature>
<keyword evidence="13" id="KW-1185">Reference proteome</keyword>
<dbReference type="SUPFAM" id="SSF51735">
    <property type="entry name" value="NAD(P)-binding Rossmann-fold domains"/>
    <property type="match status" value="1"/>
</dbReference>
<feature type="binding site" evidence="7">
    <location>
        <position position="254"/>
    </location>
    <ligand>
        <name>NADPH</name>
        <dbReference type="ChEBI" id="CHEBI:57783"/>
    </ligand>
</feature>
<reference evidence="12 13" key="1">
    <citation type="submission" date="2024-03" db="EMBL/GenBank/DDBJ databases">
        <title>Community enrichment and isolation of bacterial strains for fucoidan degradation.</title>
        <authorList>
            <person name="Sichert A."/>
        </authorList>
    </citation>
    <scope>NUCLEOTIDE SEQUENCE [LARGE SCALE GENOMIC DNA]</scope>
    <source>
        <strain evidence="12 13">AS62</strain>
    </source>
</reference>
<evidence type="ECO:0000256" key="8">
    <source>
        <dbReference type="RuleBase" id="RU000437"/>
    </source>
</evidence>
<keyword evidence="7" id="KW-0521">NADP</keyword>
<dbReference type="SUPFAM" id="SSF48179">
    <property type="entry name" value="6-phosphogluconate dehydrogenase C-terminal domain-like"/>
    <property type="match status" value="1"/>
</dbReference>
<feature type="binding site" evidence="7">
    <location>
        <position position="253"/>
    </location>
    <ligand>
        <name>sn-glycerol 3-phosphate</name>
        <dbReference type="ChEBI" id="CHEBI:57597"/>
    </ligand>
</feature>
<feature type="binding site" evidence="7">
    <location>
        <position position="137"/>
    </location>
    <ligand>
        <name>sn-glycerol 3-phosphate</name>
        <dbReference type="ChEBI" id="CHEBI:57597"/>
    </ligand>
</feature>
<dbReference type="NCBIfam" id="NF000940">
    <property type="entry name" value="PRK00094.1-2"/>
    <property type="match status" value="1"/>
</dbReference>
<organism evidence="12 13">
    <name type="scientific">Ahrensia kielensis</name>
    <dbReference type="NCBI Taxonomy" id="76980"/>
    <lineage>
        <taxon>Bacteria</taxon>
        <taxon>Pseudomonadati</taxon>
        <taxon>Pseudomonadota</taxon>
        <taxon>Alphaproteobacteria</taxon>
        <taxon>Hyphomicrobiales</taxon>
        <taxon>Ahrensiaceae</taxon>
        <taxon>Ahrensia</taxon>
    </lineage>
</organism>
<feature type="binding site" evidence="7">
    <location>
        <position position="273"/>
    </location>
    <ligand>
        <name>NADPH</name>
        <dbReference type="ChEBI" id="CHEBI:57783"/>
    </ligand>
</feature>
<dbReference type="Pfam" id="PF07479">
    <property type="entry name" value="NAD_Gly3P_dh_C"/>
    <property type="match status" value="1"/>
</dbReference>
<keyword evidence="7" id="KW-0963">Cytoplasm</keyword>
<name>A0ABU9T7I9_9HYPH</name>
<feature type="domain" description="Glycerol-3-phosphate dehydrogenase NAD-dependent N-terminal" evidence="10">
    <location>
        <begin position="4"/>
        <end position="159"/>
    </location>
</feature>
<feature type="binding site" evidence="7">
    <location>
        <position position="135"/>
    </location>
    <ligand>
        <name>sn-glycerol 3-phosphate</name>
        <dbReference type="ChEBI" id="CHEBI:57597"/>
    </ligand>
</feature>
<dbReference type="InterPro" id="IPR006168">
    <property type="entry name" value="G3P_DH_NAD-dep"/>
</dbReference>
<evidence type="ECO:0000256" key="3">
    <source>
        <dbReference type="ARBA" id="ARBA00023002"/>
    </source>
</evidence>
<feature type="binding site" evidence="7">
    <location>
        <position position="255"/>
    </location>
    <ligand>
        <name>sn-glycerol 3-phosphate</name>
        <dbReference type="ChEBI" id="CHEBI:57597"/>
    </ligand>
</feature>
<dbReference type="InterPro" id="IPR013328">
    <property type="entry name" value="6PGD_dom2"/>
</dbReference>
<feature type="binding site" evidence="7">
    <location>
        <position position="50"/>
    </location>
    <ligand>
        <name>NADPH</name>
        <dbReference type="ChEBI" id="CHEBI:57783"/>
    </ligand>
</feature>
<protein>
    <recommendedName>
        <fullName evidence="7">Glycerol-3-phosphate dehydrogenase [NAD(P)+]</fullName>
        <ecNumber evidence="7">1.1.1.94</ecNumber>
    </recommendedName>
    <alternativeName>
        <fullName evidence="7">NAD(P)(+)-dependent glycerol-3-phosphate dehydrogenase</fullName>
    </alternativeName>
    <alternativeName>
        <fullName evidence="7">NAD(P)H-dependent dihydroxyacetone-phosphate reductase</fullName>
    </alternativeName>
</protein>
<sequence length="331" mass="34012">MSNKITVLGSGAWGTALASNQAVNGKTVTLWGRDPAQMQLMRESGRNDKYLSGVQLSTNLTFSDDLLESISGAGIILLVTPAQTLADTAQKIAGSIGSGTVIISCAKGIDQNTGETMGQILHRIFPNHQVATLSGPSFAIDVASNLPTAVTIAADETKTALALCAALSNKNLRCYASNDQLGVDYGGALKNVLAIAAGIVHGRSLGASALAALTTRGFAELQRVALALGAQAETLSGLSGFGDLVLTCSSEKSRNFAYGAAIGRGEDLTQMKLAEGVKTAQIAASIAQNNNIDAPLIFAVNELLSGSINVDEAIAQLMARPLKSEAGIKPA</sequence>
<dbReference type="HAMAP" id="MF_00394">
    <property type="entry name" value="NAD_Glyc3P_dehydrog"/>
    <property type="match status" value="1"/>
</dbReference>
<feature type="active site" description="Proton acceptor" evidence="7">
    <location>
        <position position="190"/>
    </location>
</feature>
<keyword evidence="6 7" id="KW-1208">Phospholipid metabolism</keyword>
<comment type="subcellular location">
    <subcellularLocation>
        <location evidence="7">Cytoplasm</location>
    </subcellularLocation>
</comment>
<comment type="catalytic activity">
    <reaction evidence="7 9">
        <text>sn-glycerol 3-phosphate + NADP(+) = dihydroxyacetone phosphate + NADPH + H(+)</text>
        <dbReference type="Rhea" id="RHEA:11096"/>
        <dbReference type="ChEBI" id="CHEBI:15378"/>
        <dbReference type="ChEBI" id="CHEBI:57597"/>
        <dbReference type="ChEBI" id="CHEBI:57642"/>
        <dbReference type="ChEBI" id="CHEBI:57783"/>
        <dbReference type="ChEBI" id="CHEBI:58349"/>
        <dbReference type="EC" id="1.1.1.94"/>
    </reaction>
</comment>
<feature type="binding site" evidence="7">
    <location>
        <position position="139"/>
    </location>
    <ligand>
        <name>NADPH</name>
        <dbReference type="ChEBI" id="CHEBI:57783"/>
    </ligand>
</feature>
<feature type="binding site" evidence="7">
    <location>
        <position position="107"/>
    </location>
    <ligand>
        <name>NADPH</name>
        <dbReference type="ChEBI" id="CHEBI:57783"/>
    </ligand>
</feature>
<feature type="binding site" evidence="7">
    <location>
        <position position="275"/>
    </location>
    <ligand>
        <name>NADPH</name>
        <dbReference type="ChEBI" id="CHEBI:57783"/>
    </ligand>
</feature>
<comment type="similarity">
    <text evidence="1 7 8">Belongs to the NAD-dependent glycerol-3-phosphate dehydrogenase family.</text>
</comment>
<dbReference type="Pfam" id="PF01210">
    <property type="entry name" value="NAD_Gly3P_dh_N"/>
    <property type="match status" value="1"/>
</dbReference>
<evidence type="ECO:0000256" key="5">
    <source>
        <dbReference type="ARBA" id="ARBA00023209"/>
    </source>
</evidence>
<dbReference type="InterPro" id="IPR006109">
    <property type="entry name" value="G3P_DH_NAD-dep_C"/>
</dbReference>
<dbReference type="EMBL" id="JBBMQO010000005">
    <property type="protein sequence ID" value="MEM5502080.1"/>
    <property type="molecule type" value="Genomic_DNA"/>
</dbReference>
<dbReference type="PROSITE" id="PS00957">
    <property type="entry name" value="NAD_G3PDH"/>
    <property type="match status" value="1"/>
</dbReference>
<dbReference type="Gene3D" id="3.40.50.720">
    <property type="entry name" value="NAD(P)-binding Rossmann-like Domain"/>
    <property type="match status" value="1"/>
</dbReference>
<comment type="catalytic activity">
    <reaction evidence="7">
        <text>sn-glycerol 3-phosphate + NAD(+) = dihydroxyacetone phosphate + NADH + H(+)</text>
        <dbReference type="Rhea" id="RHEA:11092"/>
        <dbReference type="ChEBI" id="CHEBI:15378"/>
        <dbReference type="ChEBI" id="CHEBI:57540"/>
        <dbReference type="ChEBI" id="CHEBI:57597"/>
        <dbReference type="ChEBI" id="CHEBI:57642"/>
        <dbReference type="ChEBI" id="CHEBI:57945"/>
        <dbReference type="EC" id="1.1.1.94"/>
    </reaction>
</comment>
<feature type="domain" description="Glycerol-3-phosphate dehydrogenase NAD-dependent C-terminal" evidence="11">
    <location>
        <begin position="179"/>
        <end position="314"/>
    </location>
</feature>
<evidence type="ECO:0000259" key="11">
    <source>
        <dbReference type="Pfam" id="PF07479"/>
    </source>
</evidence>
<gene>
    <name evidence="7" type="primary">gpsA</name>
    <name evidence="12" type="ORF">WNY59_10810</name>
</gene>
<proteinExistence type="inferred from homology"/>
<dbReference type="InterPro" id="IPR036291">
    <property type="entry name" value="NAD(P)-bd_dom_sf"/>
</dbReference>
<dbReference type="RefSeq" id="WP_342848444.1">
    <property type="nucleotide sequence ID" value="NZ_JBBMQO010000005.1"/>
</dbReference>
<keyword evidence="4 7" id="KW-0443">Lipid metabolism</keyword>
<comment type="caution">
    <text evidence="7">Lacks conserved residue(s) required for the propagation of feature annotation.</text>
</comment>
<dbReference type="Gene3D" id="1.10.1040.10">
    <property type="entry name" value="N-(1-d-carboxylethyl)-l-norvaline Dehydrogenase, domain 2"/>
    <property type="match status" value="1"/>
</dbReference>
<keyword evidence="7 8" id="KW-0520">NAD</keyword>
<dbReference type="GO" id="GO:0047952">
    <property type="term" value="F:glycerol-3-phosphate dehydrogenase [NAD(P)+] activity"/>
    <property type="evidence" value="ECO:0007669"/>
    <property type="project" value="UniProtKB-EC"/>
</dbReference>
<keyword evidence="5 7" id="KW-0594">Phospholipid biosynthesis</keyword>
<accession>A0ABU9T7I9</accession>
<feature type="binding site" evidence="7">
    <location>
        <position position="243"/>
    </location>
    <ligand>
        <name>sn-glycerol 3-phosphate</name>
        <dbReference type="ChEBI" id="CHEBI:57597"/>
    </ligand>
</feature>
<feature type="binding site" evidence="7">
    <location>
        <position position="107"/>
    </location>
    <ligand>
        <name>sn-glycerol 3-phosphate</name>
        <dbReference type="ChEBI" id="CHEBI:57597"/>
    </ligand>
</feature>
<dbReference type="NCBIfam" id="NF000942">
    <property type="entry name" value="PRK00094.1-4"/>
    <property type="match status" value="1"/>
</dbReference>
<feature type="binding site" evidence="7">
    <location>
        <position position="33"/>
    </location>
    <ligand>
        <name>NADPH</name>
        <dbReference type="ChEBI" id="CHEBI:57783"/>
    </ligand>
</feature>
<dbReference type="PANTHER" id="PTHR11728">
    <property type="entry name" value="GLYCEROL-3-PHOSPHATE DEHYDROGENASE"/>
    <property type="match status" value="1"/>
</dbReference>
<evidence type="ECO:0000256" key="2">
    <source>
        <dbReference type="ARBA" id="ARBA00022516"/>
    </source>
</evidence>
<evidence type="ECO:0000256" key="9">
    <source>
        <dbReference type="RuleBase" id="RU000439"/>
    </source>
</evidence>
<comment type="caution">
    <text evidence="12">The sequence shown here is derived from an EMBL/GenBank/DDBJ whole genome shotgun (WGS) entry which is preliminary data.</text>
</comment>
<dbReference type="InterPro" id="IPR008927">
    <property type="entry name" value="6-PGluconate_DH-like_C_sf"/>
</dbReference>
<dbReference type="PANTHER" id="PTHR11728:SF1">
    <property type="entry name" value="GLYCEROL-3-PHOSPHATE DEHYDROGENASE [NAD(+)] 2, CHLOROPLASTIC"/>
    <property type="match status" value="1"/>
</dbReference>
<keyword evidence="2 7" id="KW-0444">Lipid biosynthesis</keyword>
<dbReference type="EC" id="1.1.1.94" evidence="7"/>
<evidence type="ECO:0000256" key="1">
    <source>
        <dbReference type="ARBA" id="ARBA00011009"/>
    </source>
</evidence>
<keyword evidence="3 7" id="KW-0560">Oxidoreductase</keyword>
<dbReference type="PIRSF" id="PIRSF000114">
    <property type="entry name" value="Glycerol-3-P_dh"/>
    <property type="match status" value="1"/>
</dbReference>
<feature type="binding site" evidence="7">
    <location>
        <position position="254"/>
    </location>
    <ligand>
        <name>sn-glycerol 3-phosphate</name>
        <dbReference type="ChEBI" id="CHEBI:57597"/>
    </ligand>
</feature>
<evidence type="ECO:0000256" key="7">
    <source>
        <dbReference type="HAMAP-Rule" id="MF_00394"/>
    </source>
</evidence>